<dbReference type="Gene3D" id="3.40.50.300">
    <property type="entry name" value="P-loop containing nucleotide triphosphate hydrolases"/>
    <property type="match status" value="2"/>
</dbReference>
<dbReference type="InterPro" id="IPR050107">
    <property type="entry name" value="ABC_carbohydrate_import_ATPase"/>
</dbReference>
<evidence type="ECO:0000256" key="2">
    <source>
        <dbReference type="ARBA" id="ARBA00004533"/>
    </source>
</evidence>
<dbReference type="FunFam" id="3.40.50.300:FF:000127">
    <property type="entry name" value="Ribose import ATP-binding protein RbsA"/>
    <property type="match status" value="1"/>
</dbReference>
<dbReference type="PROSITE" id="PS00211">
    <property type="entry name" value="ABC_TRANSPORTER_1"/>
    <property type="match status" value="1"/>
</dbReference>
<dbReference type="SMART" id="SM00382">
    <property type="entry name" value="AAA"/>
    <property type="match status" value="2"/>
</dbReference>
<sequence>MGGKVMKNEEKAQDGLVLEARNITKRFPGVLALSNVNFRLVKGKVHALMGENGAGKSTLMKIIAGIYQADEGDIYLHGEKVSFHTPKHALSHGISMIHQELSPILDMTIAENLFLGKEFCKGKLIDYKSMNREAAELLKKVGVGLPPGRLMKELTVSQMQMVEIAKALSYDAEVIIMDEPSATITDREVASLFGIIRSLKEDGRCIVYITHKMDEVFKIADEITVFRDGQYIGTYDAGEIDENELVVKMVDRELTEIYPPRTNEAGDIVLKVENLSQEGVFEDISFELRKGEILGFSGLMGSGRTEVMNALFGITQPTGGSIWVNGEKLDRPKPGKAISKGIGYVTEDRKGNGLVLEMSVYDNMVLPSLGKLSNRMGAINRRQAAKVAEEYKDKLNIKTPNMQQMVKQLSGGNQQKIVLAKWLLQNPDILIFDEPTRGIDVGAKTEIYKLVARLAEEGKAIIFISSEMPEILGMSDRVVVFYEGRKKGELAREEATQEKIMMFASDVDEGGLQ</sequence>
<keyword evidence="7" id="KW-0547">Nucleotide-binding</keyword>
<dbReference type="InterPro" id="IPR027417">
    <property type="entry name" value="P-loop_NTPase"/>
</dbReference>
<dbReference type="PANTHER" id="PTHR43790">
    <property type="entry name" value="CARBOHYDRATE TRANSPORT ATP-BINDING PROTEIN MG119-RELATED"/>
    <property type="match status" value="1"/>
</dbReference>
<evidence type="ECO:0000256" key="8">
    <source>
        <dbReference type="ARBA" id="ARBA00022840"/>
    </source>
</evidence>
<dbReference type="SUPFAM" id="SSF52540">
    <property type="entry name" value="P-loop containing nucleoside triphosphate hydrolases"/>
    <property type="match status" value="2"/>
</dbReference>
<proteinExistence type="predicted"/>
<dbReference type="GO" id="GO:0005886">
    <property type="term" value="C:plasma membrane"/>
    <property type="evidence" value="ECO:0007669"/>
    <property type="project" value="UniProtKB-SubCell"/>
</dbReference>
<evidence type="ECO:0000256" key="5">
    <source>
        <dbReference type="ARBA" id="ARBA00022597"/>
    </source>
</evidence>
<dbReference type="GO" id="GO:0016887">
    <property type="term" value="F:ATP hydrolysis activity"/>
    <property type="evidence" value="ECO:0007669"/>
    <property type="project" value="InterPro"/>
</dbReference>
<dbReference type="InterPro" id="IPR003593">
    <property type="entry name" value="AAA+_ATPase"/>
</dbReference>
<protein>
    <submittedName>
        <fullName evidence="12">Sugar ABC transporter ATP-binding protein</fullName>
    </submittedName>
</protein>
<feature type="domain" description="ABC transporter" evidence="11">
    <location>
        <begin position="263"/>
        <end position="508"/>
    </location>
</feature>
<evidence type="ECO:0000256" key="3">
    <source>
        <dbReference type="ARBA" id="ARBA00022448"/>
    </source>
</evidence>
<keyword evidence="3" id="KW-0813">Transport</keyword>
<dbReference type="PROSITE" id="PS50893">
    <property type="entry name" value="ABC_TRANSPORTER_2"/>
    <property type="match status" value="2"/>
</dbReference>
<keyword evidence="4" id="KW-1003">Cell membrane</keyword>
<dbReference type="InterPro" id="IPR017871">
    <property type="entry name" value="ABC_transporter-like_CS"/>
</dbReference>
<evidence type="ECO:0000313" key="13">
    <source>
        <dbReference type="Proteomes" id="UP000295710"/>
    </source>
</evidence>
<gene>
    <name evidence="12" type="ORF">E1963_13430</name>
</gene>
<comment type="caution">
    <text evidence="12">The sequence shown here is derived from an EMBL/GenBank/DDBJ whole genome shotgun (WGS) entry which is preliminary data.</text>
</comment>
<keyword evidence="8 12" id="KW-0067">ATP-binding</keyword>
<accession>A0A4R4FCW9</accession>
<feature type="domain" description="ABC transporter" evidence="11">
    <location>
        <begin position="18"/>
        <end position="253"/>
    </location>
</feature>
<dbReference type="CDD" id="cd03215">
    <property type="entry name" value="ABC_Carb_Monos_II"/>
    <property type="match status" value="1"/>
</dbReference>
<evidence type="ECO:0000256" key="7">
    <source>
        <dbReference type="ARBA" id="ARBA00022741"/>
    </source>
</evidence>
<dbReference type="CDD" id="cd03216">
    <property type="entry name" value="ABC_Carb_Monos_I"/>
    <property type="match status" value="1"/>
</dbReference>
<evidence type="ECO:0000256" key="9">
    <source>
        <dbReference type="ARBA" id="ARBA00022967"/>
    </source>
</evidence>
<evidence type="ECO:0000256" key="1">
    <source>
        <dbReference type="ARBA" id="ARBA00004202"/>
    </source>
</evidence>
<dbReference type="EMBL" id="SMMX01000011">
    <property type="protein sequence ID" value="TDA21151.1"/>
    <property type="molecule type" value="Genomic_DNA"/>
</dbReference>
<dbReference type="AlphaFoldDB" id="A0A4R4FCW9"/>
<evidence type="ECO:0000256" key="10">
    <source>
        <dbReference type="ARBA" id="ARBA00023136"/>
    </source>
</evidence>
<dbReference type="Pfam" id="PF00005">
    <property type="entry name" value="ABC_tran"/>
    <property type="match status" value="2"/>
</dbReference>
<dbReference type="Proteomes" id="UP000295710">
    <property type="component" value="Unassembled WGS sequence"/>
</dbReference>
<keyword evidence="5" id="KW-0762">Sugar transport</keyword>
<evidence type="ECO:0000313" key="12">
    <source>
        <dbReference type="EMBL" id="TDA21151.1"/>
    </source>
</evidence>
<organism evidence="12 13">
    <name type="scientific">Extibacter muris</name>
    <dbReference type="NCBI Taxonomy" id="1796622"/>
    <lineage>
        <taxon>Bacteria</taxon>
        <taxon>Bacillati</taxon>
        <taxon>Bacillota</taxon>
        <taxon>Clostridia</taxon>
        <taxon>Lachnospirales</taxon>
        <taxon>Lachnospiraceae</taxon>
        <taxon>Extibacter</taxon>
    </lineage>
</organism>
<keyword evidence="6" id="KW-0677">Repeat</keyword>
<name>A0A4R4FCW9_9FIRM</name>
<dbReference type="PANTHER" id="PTHR43790:SF3">
    <property type="entry name" value="D-ALLOSE IMPORT ATP-BINDING PROTEIN ALSA-RELATED"/>
    <property type="match status" value="1"/>
</dbReference>
<comment type="subcellular location">
    <subcellularLocation>
        <location evidence="2">Cell inner membrane</location>
    </subcellularLocation>
    <subcellularLocation>
        <location evidence="1">Cell membrane</location>
        <topology evidence="1">Peripheral membrane protein</topology>
    </subcellularLocation>
</comment>
<dbReference type="GO" id="GO:0015749">
    <property type="term" value="P:monosaccharide transmembrane transport"/>
    <property type="evidence" value="ECO:0007669"/>
    <property type="project" value="UniProtKB-ARBA"/>
</dbReference>
<keyword evidence="13" id="KW-1185">Reference proteome</keyword>
<dbReference type="FunFam" id="3.40.50.300:FF:000126">
    <property type="entry name" value="Galactose/methyl galactoside import ATP-binding protein MglA"/>
    <property type="match status" value="1"/>
</dbReference>
<evidence type="ECO:0000256" key="4">
    <source>
        <dbReference type="ARBA" id="ARBA00022475"/>
    </source>
</evidence>
<evidence type="ECO:0000259" key="11">
    <source>
        <dbReference type="PROSITE" id="PS50893"/>
    </source>
</evidence>
<dbReference type="InterPro" id="IPR003439">
    <property type="entry name" value="ABC_transporter-like_ATP-bd"/>
</dbReference>
<keyword evidence="10" id="KW-0472">Membrane</keyword>
<keyword evidence="9" id="KW-1278">Translocase</keyword>
<reference evidence="12 13" key="1">
    <citation type="journal article" date="2016" name="Nat. Microbiol.">
        <title>The Mouse Intestinal Bacterial Collection (miBC) provides host-specific insight into cultured diversity and functional potential of the gut microbiota.</title>
        <authorList>
            <person name="Lagkouvardos I."/>
            <person name="Pukall R."/>
            <person name="Abt B."/>
            <person name="Foesel B.U."/>
            <person name="Meier-Kolthoff J.P."/>
            <person name="Kumar N."/>
            <person name="Bresciani A."/>
            <person name="Martinez I."/>
            <person name="Just S."/>
            <person name="Ziegler C."/>
            <person name="Brugiroux S."/>
            <person name="Garzetti D."/>
            <person name="Wenning M."/>
            <person name="Bui T.P."/>
            <person name="Wang J."/>
            <person name="Hugenholtz F."/>
            <person name="Plugge C.M."/>
            <person name="Peterson D.A."/>
            <person name="Hornef M.W."/>
            <person name="Baines J.F."/>
            <person name="Smidt H."/>
            <person name="Walter J."/>
            <person name="Kristiansen K."/>
            <person name="Nielsen H.B."/>
            <person name="Haller D."/>
            <person name="Overmann J."/>
            <person name="Stecher B."/>
            <person name="Clavel T."/>
        </authorList>
    </citation>
    <scope>NUCLEOTIDE SEQUENCE [LARGE SCALE GENOMIC DNA]</scope>
    <source>
        <strain evidence="12 13">DSM 28560</strain>
    </source>
</reference>
<dbReference type="GO" id="GO:0005524">
    <property type="term" value="F:ATP binding"/>
    <property type="evidence" value="ECO:0007669"/>
    <property type="project" value="UniProtKB-KW"/>
</dbReference>
<evidence type="ECO:0000256" key="6">
    <source>
        <dbReference type="ARBA" id="ARBA00022737"/>
    </source>
</evidence>